<dbReference type="GO" id="GO:0003743">
    <property type="term" value="F:translation initiation factor activity"/>
    <property type="evidence" value="ECO:0007669"/>
    <property type="project" value="UniProtKB-KW"/>
</dbReference>
<organism evidence="3 4">
    <name type="scientific">Bodo saltans</name>
    <name type="common">Flagellated protozoan</name>
    <dbReference type="NCBI Taxonomy" id="75058"/>
    <lineage>
        <taxon>Eukaryota</taxon>
        <taxon>Discoba</taxon>
        <taxon>Euglenozoa</taxon>
        <taxon>Kinetoplastea</taxon>
        <taxon>Metakinetoplastina</taxon>
        <taxon>Eubodonida</taxon>
        <taxon>Bodonidae</taxon>
        <taxon>Bodo</taxon>
    </lineage>
</organism>
<keyword evidence="1" id="KW-0648">Protein biosynthesis</keyword>
<evidence type="ECO:0000313" key="3">
    <source>
        <dbReference type="EMBL" id="CUE72257.1"/>
    </source>
</evidence>
<feature type="compositionally biased region" description="Pro residues" evidence="2">
    <location>
        <begin position="119"/>
        <end position="129"/>
    </location>
</feature>
<feature type="region of interest" description="Disordered" evidence="2">
    <location>
        <begin position="91"/>
        <end position="172"/>
    </location>
</feature>
<keyword evidence="4" id="KW-1185">Reference proteome</keyword>
<feature type="compositionally biased region" description="Low complexity" evidence="2">
    <location>
        <begin position="95"/>
        <end position="113"/>
    </location>
</feature>
<dbReference type="Pfam" id="PF01652">
    <property type="entry name" value="IF4E"/>
    <property type="match status" value="1"/>
</dbReference>
<accession>A0A0S4IMC6</accession>
<gene>
    <name evidence="3" type="ORF">BSAL_54050</name>
</gene>
<dbReference type="Proteomes" id="UP000051952">
    <property type="component" value="Unassembled WGS sequence"/>
</dbReference>
<keyword evidence="1 3" id="KW-0396">Initiation factor</keyword>
<dbReference type="InterPro" id="IPR023398">
    <property type="entry name" value="TIF_eIF4e-like"/>
</dbReference>
<evidence type="ECO:0000313" key="4">
    <source>
        <dbReference type="Proteomes" id="UP000051952"/>
    </source>
</evidence>
<protein>
    <submittedName>
        <fullName evidence="3">Eukaryotic translation initiation factor 4E, putative</fullName>
    </submittedName>
</protein>
<dbReference type="EMBL" id="CYKH01000121">
    <property type="protein sequence ID" value="CUE72257.1"/>
    <property type="molecule type" value="Genomic_DNA"/>
</dbReference>
<dbReference type="GO" id="GO:0000340">
    <property type="term" value="F:RNA 7-methylguanosine cap binding"/>
    <property type="evidence" value="ECO:0007669"/>
    <property type="project" value="TreeGrafter"/>
</dbReference>
<evidence type="ECO:0000256" key="1">
    <source>
        <dbReference type="RuleBase" id="RU004374"/>
    </source>
</evidence>
<dbReference type="PANTHER" id="PTHR11960">
    <property type="entry name" value="EUKARYOTIC TRANSLATION INITIATION FACTOR 4E RELATED"/>
    <property type="match status" value="1"/>
</dbReference>
<feature type="compositionally biased region" description="Basic residues" evidence="2">
    <location>
        <begin position="44"/>
        <end position="63"/>
    </location>
</feature>
<feature type="compositionally biased region" description="Low complexity" evidence="2">
    <location>
        <begin position="135"/>
        <end position="167"/>
    </location>
</feature>
<keyword evidence="1" id="KW-0694">RNA-binding</keyword>
<name>A0A0S4IMC6_BODSA</name>
<dbReference type="GO" id="GO:0016281">
    <property type="term" value="C:eukaryotic translation initiation factor 4F complex"/>
    <property type="evidence" value="ECO:0007669"/>
    <property type="project" value="TreeGrafter"/>
</dbReference>
<reference evidence="4" key="1">
    <citation type="submission" date="2015-09" db="EMBL/GenBank/DDBJ databases">
        <authorList>
            <consortium name="Pathogen Informatics"/>
        </authorList>
    </citation>
    <scope>NUCLEOTIDE SEQUENCE [LARGE SCALE GENOMIC DNA]</scope>
    <source>
        <strain evidence="4">Lake Konstanz</strain>
    </source>
</reference>
<feature type="compositionally biased region" description="Low complexity" evidence="2">
    <location>
        <begin position="18"/>
        <end position="30"/>
    </location>
</feature>
<dbReference type="SUPFAM" id="SSF55418">
    <property type="entry name" value="eIF4e-like"/>
    <property type="match status" value="1"/>
</dbReference>
<dbReference type="PANTHER" id="PTHR11960:SF18">
    <property type="entry name" value="EUKARYOTIC TRANSLATION INITIATION FACTOR 4E HOMOLOGOUS PROTEIN, ISOFORM B"/>
    <property type="match status" value="1"/>
</dbReference>
<feature type="region of interest" description="Disordered" evidence="2">
    <location>
        <begin position="1"/>
        <end position="78"/>
    </location>
</feature>
<dbReference type="OMA" id="REPHHPL"/>
<dbReference type="Gene3D" id="3.30.760.10">
    <property type="entry name" value="RNA Cap, Translation Initiation Factor Eif4e"/>
    <property type="match status" value="1"/>
</dbReference>
<dbReference type="OrthoDB" id="590761at2759"/>
<comment type="similarity">
    <text evidence="1">Belongs to the eukaryotic initiation factor 4E family.</text>
</comment>
<evidence type="ECO:0000256" key="2">
    <source>
        <dbReference type="SAM" id="MobiDB-lite"/>
    </source>
</evidence>
<proteinExistence type="inferred from homology"/>
<dbReference type="VEuPathDB" id="TriTrypDB:BSAL_54050"/>
<sequence>MADLNLGAKEFIPSWLKQPATRPAPTAAQPPVHPLPRRDPRSPQPRRIHPPRIFHGKRQHSSRPPHNLPQGLSNFHPADLNLGAKEFIPSWLKQPATRPAPTAAQPPVAPTTTKRPEVAPAPPNSPPSHIPWKAPTQQSTSTQPTSRSQQLPPRSNAPAAAATASSSHMNPNATVFQPKFVQSPAAQPMPAPPVATQRPPLVPQAQQWPATKKSPQLKSAVVPMHMLPPSSQPLSSKTTAAAPKITKSDDEVLQISKHSSLKVGAAVFVPGQRSANSSKSLLGKPSPLTLTPASPDTEMMLFDTWSLYCLCNSVTKSDTYDPTQVFRIDSVPTFWKVMNNLPEPTELSPPTTMYLFRDDINPKWEDKKNISGGMWRIRVLQDRVDAVWLVLLCKTIGESWQKEFRNTVNGIVLKVREKGFYVEIWVTEKKEQFPSDLVSAFEEQMPVFTIDYYTHQEIQEVMSKKDVPKKGGKKNAKRK</sequence>
<dbReference type="InterPro" id="IPR001040">
    <property type="entry name" value="TIF_eIF_4E"/>
</dbReference>
<dbReference type="AlphaFoldDB" id="A0A0S4IMC6"/>